<organism evidence="3 4">
    <name type="scientific">Chitinophaga pinensis (strain ATCC 43595 / DSM 2588 / LMG 13176 / NBRC 15968 / NCIMB 11800 / UQM 2034)</name>
    <dbReference type="NCBI Taxonomy" id="485918"/>
    <lineage>
        <taxon>Bacteria</taxon>
        <taxon>Pseudomonadati</taxon>
        <taxon>Bacteroidota</taxon>
        <taxon>Chitinophagia</taxon>
        <taxon>Chitinophagales</taxon>
        <taxon>Chitinophagaceae</taxon>
        <taxon>Chitinophaga</taxon>
    </lineage>
</organism>
<feature type="domain" description="CAAX prenyl protease 2/Lysostaphin resistance protein A-like" evidence="2">
    <location>
        <begin position="145"/>
        <end position="231"/>
    </location>
</feature>
<dbReference type="Proteomes" id="UP000002215">
    <property type="component" value="Chromosome"/>
</dbReference>
<dbReference type="InterPro" id="IPR052710">
    <property type="entry name" value="CAAX_protease"/>
</dbReference>
<feature type="transmembrane region" description="Helical" evidence="1">
    <location>
        <begin position="252"/>
        <end position="274"/>
    </location>
</feature>
<feature type="transmembrane region" description="Helical" evidence="1">
    <location>
        <begin position="146"/>
        <end position="169"/>
    </location>
</feature>
<dbReference type="PANTHER" id="PTHR36435">
    <property type="entry name" value="SLR1288 PROTEIN"/>
    <property type="match status" value="1"/>
</dbReference>
<keyword evidence="1" id="KW-0472">Membrane</keyword>
<dbReference type="PANTHER" id="PTHR36435:SF1">
    <property type="entry name" value="CAAX AMINO TERMINAL PROTEASE FAMILY PROTEIN"/>
    <property type="match status" value="1"/>
</dbReference>
<evidence type="ECO:0000313" key="3">
    <source>
        <dbReference type="EMBL" id="ACU60302.1"/>
    </source>
</evidence>
<dbReference type="InterPro" id="IPR003675">
    <property type="entry name" value="Rce1/LyrA-like_dom"/>
</dbReference>
<proteinExistence type="predicted"/>
<gene>
    <name evidence="3" type="ordered locus">Cpin_2823</name>
</gene>
<dbReference type="RefSeq" id="WP_012790478.1">
    <property type="nucleotide sequence ID" value="NC_013132.1"/>
</dbReference>
<evidence type="ECO:0000313" key="4">
    <source>
        <dbReference type="Proteomes" id="UP000002215"/>
    </source>
</evidence>
<dbReference type="KEGG" id="cpi:Cpin_2823"/>
<evidence type="ECO:0000259" key="2">
    <source>
        <dbReference type="Pfam" id="PF02517"/>
    </source>
</evidence>
<accession>A0A979G3V8</accession>
<protein>
    <submittedName>
        <fullName evidence="3">Abortive infection protein</fullName>
    </submittedName>
</protein>
<sequence length="297" mass="32985">MEQEFQNEVIHTLNVPQSTAKVAYPDIKSLFRIFGIMLLCMMLIGIAGAVITAIAGDRISPLLKSLLSFISYTMGLLLTIRYAAKRSEKWQHTPLNLSINKIQPVLIPVIIISTLALVVGMERLAMLIPMPEVIEKMFEDLFKNDLFSIITIVIAAPLLEETLCRGIVLKGLLKRYPPRKAIIISALFFGLIHMNPWQALPAFCIGLFMGWLFYKTNSIIPGIIVHATNNGTAALFLFFPKDKQDILGLVGMPYYIILCIAAALIIVLSCIYLHRKARALKPAVMDIPAAQPLPADV</sequence>
<dbReference type="Pfam" id="PF02517">
    <property type="entry name" value="Rce1-like"/>
    <property type="match status" value="1"/>
</dbReference>
<feature type="transmembrane region" description="Helical" evidence="1">
    <location>
        <begin position="105"/>
        <end position="126"/>
    </location>
</feature>
<dbReference type="GO" id="GO:0004175">
    <property type="term" value="F:endopeptidase activity"/>
    <property type="evidence" value="ECO:0007669"/>
    <property type="project" value="UniProtKB-ARBA"/>
</dbReference>
<keyword evidence="1" id="KW-1133">Transmembrane helix</keyword>
<reference evidence="4" key="1">
    <citation type="submission" date="2009-08" db="EMBL/GenBank/DDBJ databases">
        <title>The complete genome of Chitinophaga pinensis DSM 2588.</title>
        <authorList>
            <consortium name="US DOE Joint Genome Institute (JGI-PGF)"/>
            <person name="Lucas S."/>
            <person name="Copeland A."/>
            <person name="Lapidus A."/>
            <person name="Glavina del Rio T."/>
            <person name="Dalin E."/>
            <person name="Tice H."/>
            <person name="Bruce D."/>
            <person name="Goodwin L."/>
            <person name="Pitluck S."/>
            <person name="Kyrpides N."/>
            <person name="Mavromatis K."/>
            <person name="Ivanova N."/>
            <person name="Mikhailova N."/>
            <person name="Sims D."/>
            <person name="Meinche L."/>
            <person name="Brettin T."/>
            <person name="Detter J.C."/>
            <person name="Han C."/>
            <person name="Larimer F."/>
            <person name="Land M."/>
            <person name="Hauser L."/>
            <person name="Markowitz V."/>
            <person name="Cheng J.-F."/>
            <person name="Hugenholtz P."/>
            <person name="Woyke T."/>
            <person name="Wu D."/>
            <person name="Spring S."/>
            <person name="Klenk H.-P."/>
            <person name="Eisen J.A."/>
        </authorList>
    </citation>
    <scope>NUCLEOTIDE SEQUENCE [LARGE SCALE GENOMIC DNA]</scope>
    <source>
        <strain evidence="4">ATCC 43595 / DSM 2588 / LMG 13176 / NBRC 15968 / NCIMB 11800 / UQM 2034</strain>
    </source>
</reference>
<dbReference type="AlphaFoldDB" id="A0A979G3V8"/>
<dbReference type="GO" id="GO:0080120">
    <property type="term" value="P:CAAX-box protein maturation"/>
    <property type="evidence" value="ECO:0007669"/>
    <property type="project" value="UniProtKB-ARBA"/>
</dbReference>
<keyword evidence="1" id="KW-0812">Transmembrane</keyword>
<feature type="transmembrane region" description="Helical" evidence="1">
    <location>
        <begin position="181"/>
        <end position="213"/>
    </location>
</feature>
<name>A0A979G3V8_CHIPD</name>
<evidence type="ECO:0000256" key="1">
    <source>
        <dbReference type="SAM" id="Phobius"/>
    </source>
</evidence>
<reference evidence="3 4" key="2">
    <citation type="journal article" date="2010" name="Stand. Genomic Sci.">
        <title>Complete genome sequence of Chitinophaga pinensis type strain (UQM 2034).</title>
        <authorList>
            <person name="Glavina Del Rio T."/>
            <person name="Abt B."/>
            <person name="Spring S."/>
            <person name="Lapidus A."/>
            <person name="Nolan M."/>
            <person name="Tice H."/>
            <person name="Copeland A."/>
            <person name="Cheng J.F."/>
            <person name="Chen F."/>
            <person name="Bruce D."/>
            <person name="Goodwin L."/>
            <person name="Pitluck S."/>
            <person name="Ivanova N."/>
            <person name="Mavromatis K."/>
            <person name="Mikhailova N."/>
            <person name="Pati A."/>
            <person name="Chen A."/>
            <person name="Palaniappan K."/>
            <person name="Land M."/>
            <person name="Hauser L."/>
            <person name="Chang Y.J."/>
            <person name="Jeffries C.D."/>
            <person name="Chain P."/>
            <person name="Saunders E."/>
            <person name="Detter J.C."/>
            <person name="Brettin T."/>
            <person name="Rohde M."/>
            <person name="Goker M."/>
            <person name="Bristow J."/>
            <person name="Eisen J.A."/>
            <person name="Markowitz V."/>
            <person name="Hugenholtz P."/>
            <person name="Kyrpides N.C."/>
            <person name="Klenk H.P."/>
            <person name="Lucas S."/>
        </authorList>
    </citation>
    <scope>NUCLEOTIDE SEQUENCE [LARGE SCALE GENOMIC DNA]</scope>
    <source>
        <strain evidence="4">ATCC 43595 / DSM 2588 / LMG 13176 / NBRC 15968 / NCIMB 11800 / UQM 2034</strain>
    </source>
</reference>
<feature type="transmembrane region" description="Helical" evidence="1">
    <location>
        <begin position="66"/>
        <end position="84"/>
    </location>
</feature>
<dbReference type="OrthoDB" id="158986at2"/>
<dbReference type="EMBL" id="CP001699">
    <property type="protein sequence ID" value="ACU60302.1"/>
    <property type="molecule type" value="Genomic_DNA"/>
</dbReference>
<feature type="transmembrane region" description="Helical" evidence="1">
    <location>
        <begin position="219"/>
        <end position="240"/>
    </location>
</feature>
<feature type="transmembrane region" description="Helical" evidence="1">
    <location>
        <begin position="30"/>
        <end position="54"/>
    </location>
</feature>